<evidence type="ECO:0000256" key="1">
    <source>
        <dbReference type="SAM" id="Phobius"/>
    </source>
</evidence>
<name>A0A1H7L7F2_RUMAL</name>
<dbReference type="Proteomes" id="UP000186015">
    <property type="component" value="Unassembled WGS sequence"/>
</dbReference>
<feature type="transmembrane region" description="Helical" evidence="1">
    <location>
        <begin position="142"/>
        <end position="165"/>
    </location>
</feature>
<dbReference type="OrthoDB" id="1818142at2"/>
<organism evidence="2 3">
    <name type="scientific">Ruminococcus albus</name>
    <dbReference type="NCBI Taxonomy" id="1264"/>
    <lineage>
        <taxon>Bacteria</taxon>
        <taxon>Bacillati</taxon>
        <taxon>Bacillota</taxon>
        <taxon>Clostridia</taxon>
        <taxon>Eubacteriales</taxon>
        <taxon>Oscillospiraceae</taxon>
        <taxon>Ruminococcus</taxon>
    </lineage>
</organism>
<dbReference type="EMBL" id="FOAT01000008">
    <property type="protein sequence ID" value="SEK94395.1"/>
    <property type="molecule type" value="Genomic_DNA"/>
</dbReference>
<evidence type="ECO:0008006" key="4">
    <source>
        <dbReference type="Google" id="ProtNLM"/>
    </source>
</evidence>
<proteinExistence type="predicted"/>
<protein>
    <recommendedName>
        <fullName evidence="4">ABC-2 family transporter protein</fullName>
    </recommendedName>
</protein>
<evidence type="ECO:0000313" key="2">
    <source>
        <dbReference type="EMBL" id="SEK94395.1"/>
    </source>
</evidence>
<gene>
    <name evidence="2" type="ORF">SAMN05216469_10869</name>
</gene>
<feature type="transmembrane region" description="Helical" evidence="1">
    <location>
        <begin position="100"/>
        <end position="130"/>
    </location>
</feature>
<feature type="transmembrane region" description="Helical" evidence="1">
    <location>
        <begin position="172"/>
        <end position="190"/>
    </location>
</feature>
<reference evidence="2 3" key="1">
    <citation type="submission" date="2016-10" db="EMBL/GenBank/DDBJ databases">
        <authorList>
            <person name="de Groot N.N."/>
        </authorList>
    </citation>
    <scope>NUCLEOTIDE SEQUENCE [LARGE SCALE GENOMIC DNA]</scope>
    <source>
        <strain evidence="2 3">KH2T6</strain>
    </source>
</reference>
<keyword evidence="1" id="KW-1133">Transmembrane helix</keyword>
<keyword evidence="1" id="KW-0472">Membrane</keyword>
<dbReference type="AlphaFoldDB" id="A0A1H7L7F2"/>
<feature type="transmembrane region" description="Helical" evidence="1">
    <location>
        <begin position="55"/>
        <end position="79"/>
    </location>
</feature>
<sequence>MKNLIKAQLYQISHTRVYYLVFAAMMLLSALFGAVEYLNGSDSLEEWQKLTASDFATRIDTIVTLSMMGMTFFAAYFCADDFSDKTANYEMMSGRLRKQAYFARASVSIVMCTLFGLIMVFTSLGVSYILNGWGDSVPFSAVAIRILLLTFPFIRLSCLYVMIAFFIRRSGLSFLAFYGLMSVVSILKAADDDSGVLTAFSSIGKLMKYNEWHIFGLESGVEVVYTPMPEAGFIVRCIIVSLAVGALYLVIGYNFFHSDDLE</sequence>
<feature type="transmembrane region" description="Helical" evidence="1">
    <location>
        <begin position="16"/>
        <end position="35"/>
    </location>
</feature>
<evidence type="ECO:0000313" key="3">
    <source>
        <dbReference type="Proteomes" id="UP000186015"/>
    </source>
</evidence>
<feature type="transmembrane region" description="Helical" evidence="1">
    <location>
        <begin position="233"/>
        <end position="256"/>
    </location>
</feature>
<dbReference type="RefSeq" id="WP_074833422.1">
    <property type="nucleotide sequence ID" value="NZ_FOAT01000008.1"/>
</dbReference>
<accession>A0A1H7L7F2</accession>
<keyword evidence="1" id="KW-0812">Transmembrane</keyword>